<keyword evidence="2" id="KW-1185">Reference proteome</keyword>
<gene>
    <name evidence="1" type="ORF">HO173_012901</name>
</gene>
<evidence type="ECO:0000313" key="2">
    <source>
        <dbReference type="Proteomes" id="UP000578531"/>
    </source>
</evidence>
<dbReference type="AlphaFoldDB" id="A0A8H6FDS5"/>
<reference evidence="1 2" key="1">
    <citation type="journal article" date="2020" name="Genomics">
        <title>Complete, high-quality genomes from long-read metagenomic sequencing of two wolf lichen thalli reveals enigmatic genome architecture.</title>
        <authorList>
            <person name="McKenzie S.K."/>
            <person name="Walston R.F."/>
            <person name="Allen J.L."/>
        </authorList>
    </citation>
    <scope>NUCLEOTIDE SEQUENCE [LARGE SCALE GENOMIC DNA]</scope>
    <source>
        <strain evidence="1">WasteWater2</strain>
    </source>
</reference>
<dbReference type="Proteomes" id="UP000578531">
    <property type="component" value="Unassembled WGS sequence"/>
</dbReference>
<dbReference type="RefSeq" id="XP_037158358.1">
    <property type="nucleotide sequence ID" value="XM_037314731.1"/>
</dbReference>
<proteinExistence type="predicted"/>
<comment type="caution">
    <text evidence="1">The sequence shown here is derived from an EMBL/GenBank/DDBJ whole genome shotgun (WGS) entry which is preliminary data.</text>
</comment>
<sequence>MEAKIPMLWFHNLQSTLQTRVDPIAQTSNPTGPFQTPTASRILRHQYMPQLRVVIVDSQLITAGYTPTIVSSTYIALHTNGDIVLAVGKTFAAGDQGPTIDSEVVSLGSTALTIRTPTVPLGAENSSLPSVATIAADKTVTLVPSGIIVQNANLTSNGPAVTASGTASTADAPTITNSEIPVSAGSDSLAIVHRASSGLATTQGLKGLIPGGLNGASTAAPGTSSTSNGTAANITWSANGPIFFPRSAGKVQSPGGGPPERLSNNFLKRRRQLFGHLHSGRQPRYRIRRARSVRNQLERDPA</sequence>
<protein>
    <submittedName>
        <fullName evidence="1">Uncharacterized protein</fullName>
    </submittedName>
</protein>
<dbReference type="EMBL" id="JACCJC010000113">
    <property type="protein sequence ID" value="KAF6224660.1"/>
    <property type="molecule type" value="Genomic_DNA"/>
</dbReference>
<name>A0A8H6FDS5_9LECA</name>
<evidence type="ECO:0000313" key="1">
    <source>
        <dbReference type="EMBL" id="KAF6224660.1"/>
    </source>
</evidence>
<dbReference type="GeneID" id="59294534"/>
<accession>A0A8H6FDS5</accession>
<organism evidence="1 2">
    <name type="scientific">Letharia columbiana</name>
    <dbReference type="NCBI Taxonomy" id="112416"/>
    <lineage>
        <taxon>Eukaryota</taxon>
        <taxon>Fungi</taxon>
        <taxon>Dikarya</taxon>
        <taxon>Ascomycota</taxon>
        <taxon>Pezizomycotina</taxon>
        <taxon>Lecanoromycetes</taxon>
        <taxon>OSLEUM clade</taxon>
        <taxon>Lecanoromycetidae</taxon>
        <taxon>Lecanorales</taxon>
        <taxon>Lecanorineae</taxon>
        <taxon>Parmeliaceae</taxon>
        <taxon>Letharia</taxon>
    </lineage>
</organism>